<gene>
    <name evidence="2" type="ORF">MtrunA17_Chr6g0474401</name>
</gene>
<evidence type="ECO:0000313" key="2">
    <source>
        <dbReference type="EMBL" id="RHN51910.1"/>
    </source>
</evidence>
<sequence>MPFSASFNLQEDTVLLAPETQDKKPFVAIIKDIEQSLKGNLKITTHLFYRPDEAERRRGHTWKSKIKRELFYSFHQYVVPAENVMHTCAVHFIPVHKKLPTSKEVPGFIVQKVYNTKEKKLRNLTDKVYDDNQQQEMDNLVQKTIQRLGELPDIIVDKKDLTKKSISPHYDILVKFNALTGETSRDEHLVMLLQNVQYLFDSDDNSDAISNGNSKSFVWPDVAVQAVVALEKASHDTFSPNYQNYSEKIQNLAFNLKVVSYFFNMNY</sequence>
<dbReference type="GO" id="GO:0003682">
    <property type="term" value="F:chromatin binding"/>
    <property type="evidence" value="ECO:0007669"/>
    <property type="project" value="InterPro"/>
</dbReference>
<dbReference type="EMBL" id="PSQE01000006">
    <property type="protein sequence ID" value="RHN51910.1"/>
    <property type="molecule type" value="Genomic_DNA"/>
</dbReference>
<dbReference type="PANTHER" id="PTHR46871">
    <property type="entry name" value="BROMO-ADJACENT HOMOLOGY (BAH) DOMAIN-CONTAINING PROTEIN"/>
    <property type="match status" value="1"/>
</dbReference>
<name>A0A396HF11_MEDTR</name>
<dbReference type="AlphaFoldDB" id="A0A396HF11"/>
<dbReference type="InterPro" id="IPR001025">
    <property type="entry name" value="BAH_dom"/>
</dbReference>
<dbReference type="SMART" id="SM00439">
    <property type="entry name" value="BAH"/>
    <property type="match status" value="1"/>
</dbReference>
<evidence type="ECO:0000313" key="3">
    <source>
        <dbReference type="Proteomes" id="UP000265566"/>
    </source>
</evidence>
<dbReference type="Gramene" id="rna36477">
    <property type="protein sequence ID" value="RHN51910.1"/>
    <property type="gene ID" value="gene36477"/>
</dbReference>
<proteinExistence type="predicted"/>
<reference evidence="3" key="1">
    <citation type="journal article" date="2018" name="Nat. Plants">
        <title>Whole-genome landscape of Medicago truncatula symbiotic genes.</title>
        <authorList>
            <person name="Pecrix Y."/>
            <person name="Staton S.E."/>
            <person name="Sallet E."/>
            <person name="Lelandais-Briere C."/>
            <person name="Moreau S."/>
            <person name="Carrere S."/>
            <person name="Blein T."/>
            <person name="Jardinaud M.F."/>
            <person name="Latrasse D."/>
            <person name="Zouine M."/>
            <person name="Zahm M."/>
            <person name="Kreplak J."/>
            <person name="Mayjonade B."/>
            <person name="Satge C."/>
            <person name="Perez M."/>
            <person name="Cauet S."/>
            <person name="Marande W."/>
            <person name="Chantry-Darmon C."/>
            <person name="Lopez-Roques C."/>
            <person name="Bouchez O."/>
            <person name="Berard A."/>
            <person name="Debelle F."/>
            <person name="Munos S."/>
            <person name="Bendahmane A."/>
            <person name="Berges H."/>
            <person name="Niebel A."/>
            <person name="Buitink J."/>
            <person name="Frugier F."/>
            <person name="Benhamed M."/>
            <person name="Crespi M."/>
            <person name="Gouzy J."/>
            <person name="Gamas P."/>
        </authorList>
    </citation>
    <scope>NUCLEOTIDE SEQUENCE [LARGE SCALE GENOMIC DNA]</scope>
    <source>
        <strain evidence="3">cv. Jemalong A17</strain>
    </source>
</reference>
<protein>
    <submittedName>
        <fullName evidence="2">Putative BAH domain-containing protein</fullName>
    </submittedName>
</protein>
<evidence type="ECO:0000259" key="1">
    <source>
        <dbReference type="PROSITE" id="PS51038"/>
    </source>
</evidence>
<dbReference type="PANTHER" id="PTHR46871:SF1">
    <property type="entry name" value="BROMO-ADJACENT HOMOLOGY (BAH) DOMAIN-CONTAINING PROTEIN"/>
    <property type="match status" value="1"/>
</dbReference>
<organism evidence="2 3">
    <name type="scientific">Medicago truncatula</name>
    <name type="common">Barrel medic</name>
    <name type="synonym">Medicago tribuloides</name>
    <dbReference type="NCBI Taxonomy" id="3880"/>
    <lineage>
        <taxon>Eukaryota</taxon>
        <taxon>Viridiplantae</taxon>
        <taxon>Streptophyta</taxon>
        <taxon>Embryophyta</taxon>
        <taxon>Tracheophyta</taxon>
        <taxon>Spermatophyta</taxon>
        <taxon>Magnoliopsida</taxon>
        <taxon>eudicotyledons</taxon>
        <taxon>Gunneridae</taxon>
        <taxon>Pentapetalae</taxon>
        <taxon>rosids</taxon>
        <taxon>fabids</taxon>
        <taxon>Fabales</taxon>
        <taxon>Fabaceae</taxon>
        <taxon>Papilionoideae</taxon>
        <taxon>50 kb inversion clade</taxon>
        <taxon>NPAAA clade</taxon>
        <taxon>Hologalegina</taxon>
        <taxon>IRL clade</taxon>
        <taxon>Trifolieae</taxon>
        <taxon>Medicago</taxon>
    </lineage>
</organism>
<dbReference type="Proteomes" id="UP000265566">
    <property type="component" value="Chromosome 6"/>
</dbReference>
<accession>A0A396HF11</accession>
<comment type="caution">
    <text evidence="2">The sequence shown here is derived from an EMBL/GenBank/DDBJ whole genome shotgun (WGS) entry which is preliminary data.</text>
</comment>
<feature type="domain" description="BAH" evidence="1">
    <location>
        <begin position="6"/>
        <end position="125"/>
    </location>
</feature>
<dbReference type="Pfam" id="PF01426">
    <property type="entry name" value="BAH"/>
    <property type="match status" value="1"/>
</dbReference>
<dbReference type="Gene3D" id="2.30.30.490">
    <property type="match status" value="1"/>
</dbReference>
<dbReference type="PROSITE" id="PS51038">
    <property type="entry name" value="BAH"/>
    <property type="match status" value="1"/>
</dbReference>
<dbReference type="InterPro" id="IPR043151">
    <property type="entry name" value="BAH_sf"/>
</dbReference>